<dbReference type="InterPro" id="IPR029069">
    <property type="entry name" value="HotDog_dom_sf"/>
</dbReference>
<evidence type="ECO:0000313" key="6">
    <source>
        <dbReference type="EMBL" id="MCK6256602.1"/>
    </source>
</evidence>
<dbReference type="CDD" id="cd03442">
    <property type="entry name" value="BFIT_BACH"/>
    <property type="match status" value="1"/>
</dbReference>
<keyword evidence="7" id="KW-1185">Reference proteome</keyword>
<evidence type="ECO:0000256" key="4">
    <source>
        <dbReference type="SAM" id="MobiDB-lite"/>
    </source>
</evidence>
<organism evidence="6 7">
    <name type="scientific">Fictibacillus marinisediminis</name>
    <dbReference type="NCBI Taxonomy" id="2878389"/>
    <lineage>
        <taxon>Bacteria</taxon>
        <taxon>Bacillati</taxon>
        <taxon>Bacillota</taxon>
        <taxon>Bacilli</taxon>
        <taxon>Bacillales</taxon>
        <taxon>Fictibacillaceae</taxon>
        <taxon>Fictibacillus</taxon>
    </lineage>
</organism>
<proteinExistence type="inferred from homology"/>
<dbReference type="Gene3D" id="3.10.129.10">
    <property type="entry name" value="Hotdog Thioesterase"/>
    <property type="match status" value="1"/>
</dbReference>
<keyword evidence="2 3" id="KW-0378">Hydrolase</keyword>
<dbReference type="Proteomes" id="UP001139011">
    <property type="component" value="Unassembled WGS sequence"/>
</dbReference>
<gene>
    <name evidence="6" type="ORF">LCY76_08345</name>
</gene>
<feature type="domain" description="HotDog ACOT-type" evidence="5">
    <location>
        <begin position="9"/>
        <end position="121"/>
    </location>
</feature>
<dbReference type="InterPro" id="IPR033120">
    <property type="entry name" value="HOTDOG_ACOT"/>
</dbReference>
<dbReference type="InterPro" id="IPR040170">
    <property type="entry name" value="Cytosol_ACT"/>
</dbReference>
<dbReference type="AlphaFoldDB" id="A0A9X2BEX2"/>
<evidence type="ECO:0000256" key="1">
    <source>
        <dbReference type="ARBA" id="ARBA00010458"/>
    </source>
</evidence>
<feature type="region of interest" description="Disordered" evidence="4">
    <location>
        <begin position="124"/>
        <end position="173"/>
    </location>
</feature>
<dbReference type="GO" id="GO:0005829">
    <property type="term" value="C:cytosol"/>
    <property type="evidence" value="ECO:0007669"/>
    <property type="project" value="TreeGrafter"/>
</dbReference>
<reference evidence="6" key="1">
    <citation type="submission" date="2021-09" db="EMBL/GenBank/DDBJ databases">
        <title>Genome analysis of Fictibacillus sp. KIGAM418 isolated from marine sediment.</title>
        <authorList>
            <person name="Seo M.-J."/>
            <person name="Cho E.-S."/>
            <person name="Hwang C.Y."/>
        </authorList>
    </citation>
    <scope>NUCLEOTIDE SEQUENCE</scope>
    <source>
        <strain evidence="6">KIGAM418</strain>
    </source>
</reference>
<dbReference type="GO" id="GO:0006637">
    <property type="term" value="P:acyl-CoA metabolic process"/>
    <property type="evidence" value="ECO:0007669"/>
    <property type="project" value="TreeGrafter"/>
</dbReference>
<dbReference type="InterPro" id="IPR006683">
    <property type="entry name" value="Thioestr_dom"/>
</dbReference>
<dbReference type="GO" id="GO:0009062">
    <property type="term" value="P:fatty acid catabolic process"/>
    <property type="evidence" value="ECO:0007669"/>
    <property type="project" value="TreeGrafter"/>
</dbReference>
<protein>
    <submittedName>
        <fullName evidence="6">Acyl-CoA thioesterase</fullName>
    </submittedName>
</protein>
<sequence>MKLNEKFVRESRTVKSSVVLPPDTNNHGTLFGGKLMAYIDDVAAISAIRHARCNVVTASTDSVDFLHPIRVGNSVCLESFVTWTHKTSMEVFVKITSENLFTGERKVCAVSFLTFVALGEDGKPTPVPKAIPESEEEKWLHQGAEERAVNRRKRRESSKKLAEEFGTQKPWEY</sequence>
<comment type="similarity">
    <text evidence="1">Belongs to the acyl coenzyme A hydrolase family.</text>
</comment>
<dbReference type="EMBL" id="JAIWJX010000002">
    <property type="protein sequence ID" value="MCK6256602.1"/>
    <property type="molecule type" value="Genomic_DNA"/>
</dbReference>
<dbReference type="SUPFAM" id="SSF54637">
    <property type="entry name" value="Thioesterase/thiol ester dehydrase-isomerase"/>
    <property type="match status" value="1"/>
</dbReference>
<dbReference type="PANTHER" id="PTHR11049:SF24">
    <property type="entry name" value="CYTOSOLIC ACYL COENZYME A THIOESTER HYDROLASE"/>
    <property type="match status" value="1"/>
</dbReference>
<evidence type="ECO:0000259" key="5">
    <source>
        <dbReference type="PROSITE" id="PS51770"/>
    </source>
</evidence>
<comment type="caution">
    <text evidence="6">The sequence shown here is derived from an EMBL/GenBank/DDBJ whole genome shotgun (WGS) entry which is preliminary data.</text>
</comment>
<accession>A0A9X2BEX2</accession>
<dbReference type="PANTHER" id="PTHR11049">
    <property type="entry name" value="ACYL COENZYME A THIOESTER HYDROLASE"/>
    <property type="match status" value="1"/>
</dbReference>
<evidence type="ECO:0000256" key="3">
    <source>
        <dbReference type="PROSITE-ProRule" id="PRU01106"/>
    </source>
</evidence>
<evidence type="ECO:0000256" key="2">
    <source>
        <dbReference type="ARBA" id="ARBA00022801"/>
    </source>
</evidence>
<evidence type="ECO:0000313" key="7">
    <source>
        <dbReference type="Proteomes" id="UP001139011"/>
    </source>
</evidence>
<dbReference type="PROSITE" id="PS51770">
    <property type="entry name" value="HOTDOG_ACOT"/>
    <property type="match status" value="1"/>
</dbReference>
<dbReference type="Pfam" id="PF03061">
    <property type="entry name" value="4HBT"/>
    <property type="match status" value="1"/>
</dbReference>
<dbReference type="RefSeq" id="WP_053354883.1">
    <property type="nucleotide sequence ID" value="NZ_JAIWJX010000002.1"/>
</dbReference>
<name>A0A9X2BEX2_9BACL</name>
<feature type="compositionally biased region" description="Basic and acidic residues" evidence="4">
    <location>
        <begin position="137"/>
        <end position="149"/>
    </location>
</feature>
<dbReference type="GO" id="GO:0052816">
    <property type="term" value="F:long-chain fatty acyl-CoA hydrolase activity"/>
    <property type="evidence" value="ECO:0007669"/>
    <property type="project" value="TreeGrafter"/>
</dbReference>